<keyword evidence="3" id="KW-1185">Reference proteome</keyword>
<accession>A0A9P3LFD1</accession>
<evidence type="ECO:0000313" key="3">
    <source>
        <dbReference type="Proteomes" id="UP000703269"/>
    </source>
</evidence>
<evidence type="ECO:0000313" key="2">
    <source>
        <dbReference type="EMBL" id="GJE92503.1"/>
    </source>
</evidence>
<sequence length="154" mass="16235">MPTPLHTLAKVPRGGSLEDALAEALAGKPFNDMTFYTAQNEDGGAPRAVHANRRILMSASKYFRELLSVEKESEVAPRPVADTSATVMGDTRDKSGSTLGDDDEIDASESLLATASEVSFEDVEDMKLPDSAAEDSKSVFAPAAVSAASSTRVV</sequence>
<reference evidence="2 3" key="1">
    <citation type="submission" date="2021-08" db="EMBL/GenBank/DDBJ databases">
        <title>Draft Genome Sequence of Phanerochaete sordida strain YK-624.</title>
        <authorList>
            <person name="Mori T."/>
            <person name="Dohra H."/>
            <person name="Suzuki T."/>
            <person name="Kawagishi H."/>
            <person name="Hirai H."/>
        </authorList>
    </citation>
    <scope>NUCLEOTIDE SEQUENCE [LARGE SCALE GENOMIC DNA]</scope>
    <source>
        <strain evidence="2 3">YK-624</strain>
    </source>
</reference>
<evidence type="ECO:0008006" key="4">
    <source>
        <dbReference type="Google" id="ProtNLM"/>
    </source>
</evidence>
<feature type="region of interest" description="Disordered" evidence="1">
    <location>
        <begin position="73"/>
        <end position="105"/>
    </location>
</feature>
<gene>
    <name evidence="2" type="ORF">PsYK624_086570</name>
</gene>
<proteinExistence type="predicted"/>
<comment type="caution">
    <text evidence="2">The sequence shown here is derived from an EMBL/GenBank/DDBJ whole genome shotgun (WGS) entry which is preliminary data.</text>
</comment>
<organism evidence="2 3">
    <name type="scientific">Phanerochaete sordida</name>
    <dbReference type="NCBI Taxonomy" id="48140"/>
    <lineage>
        <taxon>Eukaryota</taxon>
        <taxon>Fungi</taxon>
        <taxon>Dikarya</taxon>
        <taxon>Basidiomycota</taxon>
        <taxon>Agaricomycotina</taxon>
        <taxon>Agaricomycetes</taxon>
        <taxon>Polyporales</taxon>
        <taxon>Phanerochaetaceae</taxon>
        <taxon>Phanerochaete</taxon>
    </lineage>
</organism>
<dbReference type="Proteomes" id="UP000703269">
    <property type="component" value="Unassembled WGS sequence"/>
</dbReference>
<dbReference type="AlphaFoldDB" id="A0A9P3LFD1"/>
<dbReference type="EMBL" id="BPQB01000027">
    <property type="protein sequence ID" value="GJE92503.1"/>
    <property type="molecule type" value="Genomic_DNA"/>
</dbReference>
<name>A0A9P3LFD1_9APHY</name>
<dbReference type="OrthoDB" id="6359816at2759"/>
<evidence type="ECO:0000256" key="1">
    <source>
        <dbReference type="SAM" id="MobiDB-lite"/>
    </source>
</evidence>
<protein>
    <recommendedName>
        <fullName evidence="4">BTB domain-containing protein</fullName>
    </recommendedName>
</protein>